<reference evidence="8 9" key="1">
    <citation type="journal article" date="2013" name="BMC Genomics">
        <title>The miniature genome of a carnivorous plant Genlisea aurea contains a low number of genes and short non-coding sequences.</title>
        <authorList>
            <person name="Leushkin E.V."/>
            <person name="Sutormin R.A."/>
            <person name="Nabieva E.R."/>
            <person name="Penin A.A."/>
            <person name="Kondrashov A.S."/>
            <person name="Logacheva M.D."/>
        </authorList>
    </citation>
    <scope>NUCLEOTIDE SEQUENCE [LARGE SCALE GENOMIC DNA]</scope>
</reference>
<dbReference type="PANTHER" id="PTHR19317:SF53">
    <property type="entry name" value="PRA1 FAMILY PROTEIN G1"/>
    <property type="match status" value="1"/>
</dbReference>
<evidence type="ECO:0000256" key="7">
    <source>
        <dbReference type="RuleBase" id="RU363107"/>
    </source>
</evidence>
<dbReference type="InterPro" id="IPR004895">
    <property type="entry name" value="Prenylated_rab_accept_PRA1"/>
</dbReference>
<dbReference type="GO" id="GO:0005783">
    <property type="term" value="C:endoplasmic reticulum"/>
    <property type="evidence" value="ECO:0007669"/>
    <property type="project" value="TreeGrafter"/>
</dbReference>
<evidence type="ECO:0000256" key="4">
    <source>
        <dbReference type="ARBA" id="ARBA00022692"/>
    </source>
</evidence>
<comment type="function">
    <text evidence="1 7">May be involved in both secretory and endocytic intracellular trafficking in the endosomal/prevacuolar compartments.</text>
</comment>
<accession>S8E8W3</accession>
<dbReference type="PANTHER" id="PTHR19317">
    <property type="entry name" value="PRENYLATED RAB ACCEPTOR 1-RELATED"/>
    <property type="match status" value="1"/>
</dbReference>
<dbReference type="GO" id="GO:0005794">
    <property type="term" value="C:Golgi apparatus"/>
    <property type="evidence" value="ECO:0007669"/>
    <property type="project" value="TreeGrafter"/>
</dbReference>
<dbReference type="Proteomes" id="UP000015453">
    <property type="component" value="Unassembled WGS sequence"/>
</dbReference>
<feature type="transmembrane region" description="Helical" evidence="7">
    <location>
        <begin position="97"/>
        <end position="113"/>
    </location>
</feature>
<keyword evidence="4 7" id="KW-0812">Transmembrane</keyword>
<evidence type="ECO:0000313" key="9">
    <source>
        <dbReference type="Proteomes" id="UP000015453"/>
    </source>
</evidence>
<proteinExistence type="inferred from homology"/>
<keyword evidence="6 7" id="KW-0472">Membrane</keyword>
<feature type="transmembrane region" description="Helical" evidence="7">
    <location>
        <begin position="125"/>
        <end position="144"/>
    </location>
</feature>
<keyword evidence="7" id="KW-0813">Transport</keyword>
<comment type="subcellular location">
    <subcellularLocation>
        <location evidence="2 7">Membrane</location>
        <topology evidence="2 7">Multi-pass membrane protein</topology>
    </subcellularLocation>
</comment>
<feature type="transmembrane region" description="Helical" evidence="7">
    <location>
        <begin position="150"/>
        <end position="168"/>
    </location>
</feature>
<protein>
    <recommendedName>
        <fullName evidence="7">PRA1 family protein</fullName>
    </recommendedName>
</protein>
<evidence type="ECO:0000256" key="1">
    <source>
        <dbReference type="ARBA" id="ARBA00002501"/>
    </source>
</evidence>
<dbReference type="EMBL" id="AUSU01002398">
    <property type="protein sequence ID" value="EPS68862.1"/>
    <property type="molecule type" value="Genomic_DNA"/>
</dbReference>
<name>S8E8W3_9LAMI</name>
<gene>
    <name evidence="8" type="ORF">M569_05906</name>
</gene>
<evidence type="ECO:0000313" key="8">
    <source>
        <dbReference type="EMBL" id="EPS68862.1"/>
    </source>
</evidence>
<organism evidence="8 9">
    <name type="scientific">Genlisea aurea</name>
    <dbReference type="NCBI Taxonomy" id="192259"/>
    <lineage>
        <taxon>Eukaryota</taxon>
        <taxon>Viridiplantae</taxon>
        <taxon>Streptophyta</taxon>
        <taxon>Embryophyta</taxon>
        <taxon>Tracheophyta</taxon>
        <taxon>Spermatophyta</taxon>
        <taxon>Magnoliopsida</taxon>
        <taxon>eudicotyledons</taxon>
        <taxon>Gunneridae</taxon>
        <taxon>Pentapetalae</taxon>
        <taxon>asterids</taxon>
        <taxon>lamiids</taxon>
        <taxon>Lamiales</taxon>
        <taxon>Lentibulariaceae</taxon>
        <taxon>Genlisea</taxon>
    </lineage>
</organism>
<evidence type="ECO:0000256" key="2">
    <source>
        <dbReference type="ARBA" id="ARBA00004141"/>
    </source>
</evidence>
<comment type="caution">
    <text evidence="8">The sequence shown here is derived from an EMBL/GenBank/DDBJ whole genome shotgun (WGS) entry which is preliminary data.</text>
</comment>
<keyword evidence="9" id="KW-1185">Reference proteome</keyword>
<evidence type="ECO:0000256" key="5">
    <source>
        <dbReference type="ARBA" id="ARBA00022989"/>
    </source>
</evidence>
<dbReference type="AlphaFoldDB" id="S8E8W3"/>
<comment type="similarity">
    <text evidence="3 7">Belongs to the PRA1 family.</text>
</comment>
<feature type="transmembrane region" description="Helical" evidence="7">
    <location>
        <begin position="71"/>
        <end position="91"/>
    </location>
</feature>
<evidence type="ECO:0000256" key="6">
    <source>
        <dbReference type="ARBA" id="ARBA00023136"/>
    </source>
</evidence>
<dbReference type="OrthoDB" id="63113at2759"/>
<dbReference type="Pfam" id="PF03208">
    <property type="entry name" value="PRA1"/>
    <property type="match status" value="1"/>
</dbReference>
<dbReference type="GO" id="GO:0016192">
    <property type="term" value="P:vesicle-mediated transport"/>
    <property type="evidence" value="ECO:0007669"/>
    <property type="project" value="TreeGrafter"/>
</dbReference>
<evidence type="ECO:0000256" key="3">
    <source>
        <dbReference type="ARBA" id="ARBA00006483"/>
    </source>
</evidence>
<sequence>MPSAAAAAAATAVTYTTIPISVSDVIHRSIQNLRAALSSGCRSCREFLPTASPVDFPRSLPDVSVRFRRNYGYFSVNYAVIVAACAAASLIASPIQLILFGSISSLWLVLYFFREDPIFVWGRHVSDWIVFLVLVAASALALLFSGPIAGLTIGIGVGILVSAVHILLRNTEDSFLDENDAVSSGLIAANPNSVSVRR</sequence>
<keyword evidence="5 7" id="KW-1133">Transmembrane helix</keyword>
<dbReference type="GO" id="GO:0016020">
    <property type="term" value="C:membrane"/>
    <property type="evidence" value="ECO:0007669"/>
    <property type="project" value="UniProtKB-SubCell"/>
</dbReference>